<dbReference type="RefSeq" id="WP_019034359.1">
    <property type="nucleotide sequence ID" value="NZ_UGSZ01000001.1"/>
</dbReference>
<evidence type="ECO:0000256" key="1">
    <source>
        <dbReference type="ARBA" id="ARBA00001917"/>
    </source>
</evidence>
<feature type="binding site" evidence="14">
    <location>
        <begin position="214"/>
        <end position="215"/>
    </location>
    <ligand>
        <name>FMN</name>
        <dbReference type="ChEBI" id="CHEBI:58210"/>
    </ligand>
</feature>
<keyword evidence="6 12" id="KW-0819">tRNA processing</keyword>
<dbReference type="EC" id="1.3.1.-" evidence="12"/>
<dbReference type="InterPro" id="IPR018517">
    <property type="entry name" value="tRNA_hU_synthase_CS"/>
</dbReference>
<dbReference type="PANTHER" id="PTHR45846">
    <property type="entry name" value="TRNA-DIHYDROURIDINE(47) SYNTHASE [NAD(P)(+)]-LIKE"/>
    <property type="match status" value="1"/>
</dbReference>
<dbReference type="InterPro" id="IPR013785">
    <property type="entry name" value="Aldolase_TIM"/>
</dbReference>
<dbReference type="GO" id="GO:0017150">
    <property type="term" value="F:tRNA dihydrouridine synthase activity"/>
    <property type="evidence" value="ECO:0007669"/>
    <property type="project" value="InterPro"/>
</dbReference>
<evidence type="ECO:0000256" key="8">
    <source>
        <dbReference type="ARBA" id="ARBA00022884"/>
    </source>
</evidence>
<dbReference type="GO" id="GO:0000049">
    <property type="term" value="F:tRNA binding"/>
    <property type="evidence" value="ECO:0007669"/>
    <property type="project" value="UniProtKB-KW"/>
</dbReference>
<comment type="cofactor">
    <cofactor evidence="1 12 14">
        <name>FMN</name>
        <dbReference type="ChEBI" id="CHEBI:58210"/>
    </cofactor>
</comment>
<dbReference type="InterPro" id="IPR024036">
    <property type="entry name" value="tRNA-dHydroUridine_Synthase_C"/>
</dbReference>
<keyword evidence="3" id="KW-0820">tRNA-binding</keyword>
<dbReference type="PROSITE" id="PS01136">
    <property type="entry name" value="UPF0034"/>
    <property type="match status" value="1"/>
</dbReference>
<evidence type="ECO:0000256" key="11">
    <source>
        <dbReference type="ARBA" id="ARBA00048802"/>
    </source>
</evidence>
<dbReference type="EMBL" id="UGSZ01000001">
    <property type="protein sequence ID" value="SUB56875.1"/>
    <property type="molecule type" value="Genomic_DNA"/>
</dbReference>
<gene>
    <name evidence="16" type="primary">dus</name>
    <name evidence="16" type="ORF">NCTC13149_00684</name>
</gene>
<keyword evidence="8" id="KW-0694">RNA-binding</keyword>
<dbReference type="OrthoDB" id="9764501at2"/>
<reference evidence="16 17" key="1">
    <citation type="submission" date="2018-06" db="EMBL/GenBank/DDBJ databases">
        <authorList>
            <consortium name="Pathogen Informatics"/>
            <person name="Doyle S."/>
        </authorList>
    </citation>
    <scope>NUCLEOTIDE SEQUENCE [LARGE SCALE GENOMIC DNA]</scope>
    <source>
        <strain evidence="16 17">NCTC13149</strain>
    </source>
</reference>
<feature type="domain" description="DUS-like FMN-binding" evidence="15">
    <location>
        <begin position="6"/>
        <end position="302"/>
    </location>
</feature>
<evidence type="ECO:0000256" key="9">
    <source>
        <dbReference type="ARBA" id="ARBA00023002"/>
    </source>
</evidence>
<feature type="binding site" evidence="14">
    <location>
        <position position="62"/>
    </location>
    <ligand>
        <name>FMN</name>
        <dbReference type="ChEBI" id="CHEBI:58210"/>
    </ligand>
</feature>
<evidence type="ECO:0000256" key="14">
    <source>
        <dbReference type="PIRSR" id="PIRSR006621-2"/>
    </source>
</evidence>
<keyword evidence="9 12" id="KW-0560">Oxidoreductase</keyword>
<dbReference type="Gene3D" id="1.10.1200.80">
    <property type="entry name" value="Putative flavin oxidoreducatase, domain 2"/>
    <property type="match status" value="1"/>
</dbReference>
<accession>A0A379C563</accession>
<evidence type="ECO:0000256" key="5">
    <source>
        <dbReference type="ARBA" id="ARBA00022643"/>
    </source>
</evidence>
<comment type="function">
    <text evidence="2 12">Catalyzes the synthesis of 5,6-dihydrouridine (D), a modified base found in the D-loop of most tRNAs, via the reduction of the C5-C6 double bond in target uridines.</text>
</comment>
<feature type="binding site" evidence="14">
    <location>
        <position position="159"/>
    </location>
    <ligand>
        <name>FMN</name>
        <dbReference type="ChEBI" id="CHEBI:58210"/>
    </ligand>
</feature>
<dbReference type="GO" id="GO:0050660">
    <property type="term" value="F:flavin adenine dinucleotide binding"/>
    <property type="evidence" value="ECO:0007669"/>
    <property type="project" value="InterPro"/>
</dbReference>
<dbReference type="InterPro" id="IPR001269">
    <property type="entry name" value="DUS_fam"/>
</dbReference>
<keyword evidence="7" id="KW-0521">NADP</keyword>
<dbReference type="CDD" id="cd02801">
    <property type="entry name" value="DUS_like_FMN"/>
    <property type="match status" value="1"/>
</dbReference>
<dbReference type="SUPFAM" id="SSF51395">
    <property type="entry name" value="FMN-linked oxidoreductases"/>
    <property type="match status" value="1"/>
</dbReference>
<dbReference type="InterPro" id="IPR035587">
    <property type="entry name" value="DUS-like_FMN-bd"/>
</dbReference>
<evidence type="ECO:0000256" key="4">
    <source>
        <dbReference type="ARBA" id="ARBA00022630"/>
    </source>
</evidence>
<evidence type="ECO:0000256" key="13">
    <source>
        <dbReference type="PIRSR" id="PIRSR006621-1"/>
    </source>
</evidence>
<evidence type="ECO:0000256" key="2">
    <source>
        <dbReference type="ARBA" id="ARBA00002790"/>
    </source>
</evidence>
<evidence type="ECO:0000256" key="10">
    <source>
        <dbReference type="ARBA" id="ARBA00048205"/>
    </source>
</evidence>
<feature type="binding site" evidence="14">
    <location>
        <position position="131"/>
    </location>
    <ligand>
        <name>FMN</name>
        <dbReference type="ChEBI" id="CHEBI:58210"/>
    </ligand>
</feature>
<comment type="catalytic activity">
    <reaction evidence="10">
        <text>a 5,6-dihydrouridine in tRNA + NADP(+) = a uridine in tRNA + NADPH + H(+)</text>
        <dbReference type="Rhea" id="RHEA:23624"/>
        <dbReference type="Rhea" id="RHEA-COMP:13339"/>
        <dbReference type="Rhea" id="RHEA-COMP:13887"/>
        <dbReference type="ChEBI" id="CHEBI:15378"/>
        <dbReference type="ChEBI" id="CHEBI:57783"/>
        <dbReference type="ChEBI" id="CHEBI:58349"/>
        <dbReference type="ChEBI" id="CHEBI:65315"/>
        <dbReference type="ChEBI" id="CHEBI:74443"/>
    </reaction>
</comment>
<keyword evidence="5 12" id="KW-0288">FMN</keyword>
<protein>
    <recommendedName>
        <fullName evidence="12">tRNA-dihydrouridine synthase</fullName>
        <ecNumber evidence="12">1.3.1.-</ecNumber>
    </recommendedName>
</protein>
<dbReference type="PANTHER" id="PTHR45846:SF1">
    <property type="entry name" value="TRNA-DIHYDROURIDINE(47) SYNTHASE [NAD(P)(+)]-LIKE"/>
    <property type="match status" value="1"/>
</dbReference>
<keyword evidence="14" id="KW-0547">Nucleotide-binding</keyword>
<sequence length="310" mass="35693">MIKFFMAPMAGYTDRAFRQLIYENGLDHAVTEMVSAKALCFNDRKTLELLQKFPGEKNTGVQIFASDVESISKASYLLNDFDFSYIDINMGCPAPKIVKNGCGSALIKNPNLVYELVKGAVKNSNKKISIKTRKSFDNTLSLDIIRAAQDAGAFAVTVHPRSREEYYKNKSDWQYLIKIKKFLTIPLIGNGDILTVEDALYKIKKYDVDGIAIGRGAIENPFIFSQIKKALKGEKYEELNFNQRIDILLRHLYLEVNYKGQRQAILNMRKTYAYYLKNLKNSKEIRNKLNVENDYTKVVKILEEYREQMR</sequence>
<keyword evidence="4 12" id="KW-0285">Flavoprotein</keyword>
<evidence type="ECO:0000256" key="3">
    <source>
        <dbReference type="ARBA" id="ARBA00022555"/>
    </source>
</evidence>
<evidence type="ECO:0000256" key="6">
    <source>
        <dbReference type="ARBA" id="ARBA00022694"/>
    </source>
</evidence>
<evidence type="ECO:0000313" key="16">
    <source>
        <dbReference type="EMBL" id="SUB56875.1"/>
    </source>
</evidence>
<feature type="active site" description="Proton donor" evidence="13">
    <location>
        <position position="92"/>
    </location>
</feature>
<feature type="binding site" evidence="14">
    <location>
        <begin position="8"/>
        <end position="10"/>
    </location>
    <ligand>
        <name>FMN</name>
        <dbReference type="ChEBI" id="CHEBI:58210"/>
    </ligand>
</feature>
<name>A0A379C563_9FIRM</name>
<evidence type="ECO:0000256" key="12">
    <source>
        <dbReference type="PIRNR" id="PIRNR006621"/>
    </source>
</evidence>
<evidence type="ECO:0000259" key="15">
    <source>
        <dbReference type="Pfam" id="PF01207"/>
    </source>
</evidence>
<dbReference type="Pfam" id="PF01207">
    <property type="entry name" value="Dus"/>
    <property type="match status" value="1"/>
</dbReference>
<proteinExistence type="inferred from homology"/>
<comment type="catalytic activity">
    <reaction evidence="11">
        <text>a 5,6-dihydrouridine in tRNA + NAD(+) = a uridine in tRNA + NADH + H(+)</text>
        <dbReference type="Rhea" id="RHEA:54452"/>
        <dbReference type="Rhea" id="RHEA-COMP:13339"/>
        <dbReference type="Rhea" id="RHEA-COMP:13887"/>
        <dbReference type="ChEBI" id="CHEBI:15378"/>
        <dbReference type="ChEBI" id="CHEBI:57540"/>
        <dbReference type="ChEBI" id="CHEBI:57945"/>
        <dbReference type="ChEBI" id="CHEBI:65315"/>
        <dbReference type="ChEBI" id="CHEBI:74443"/>
    </reaction>
</comment>
<evidence type="ECO:0000313" key="17">
    <source>
        <dbReference type="Proteomes" id="UP000255517"/>
    </source>
</evidence>
<dbReference type="PIRSF" id="PIRSF006621">
    <property type="entry name" value="Dus"/>
    <property type="match status" value="1"/>
</dbReference>
<dbReference type="Gene3D" id="3.20.20.70">
    <property type="entry name" value="Aldolase class I"/>
    <property type="match status" value="1"/>
</dbReference>
<dbReference type="Proteomes" id="UP000255517">
    <property type="component" value="Unassembled WGS sequence"/>
</dbReference>
<dbReference type="STRING" id="1122949.GCA_000378725_00365"/>
<evidence type="ECO:0000256" key="7">
    <source>
        <dbReference type="ARBA" id="ARBA00022857"/>
    </source>
</evidence>
<comment type="similarity">
    <text evidence="12">Belongs to the dus family.</text>
</comment>
<organism evidence="16 17">
    <name type="scientific">Peptoniphilus lacrimalis</name>
    <dbReference type="NCBI Taxonomy" id="33031"/>
    <lineage>
        <taxon>Bacteria</taxon>
        <taxon>Bacillati</taxon>
        <taxon>Bacillota</taxon>
        <taxon>Tissierellia</taxon>
        <taxon>Tissierellales</taxon>
        <taxon>Peptoniphilaceae</taxon>
        <taxon>Peptoniphilus</taxon>
    </lineage>
</organism>
<dbReference type="AlphaFoldDB" id="A0A379C563"/>